<evidence type="ECO:0000313" key="2">
    <source>
        <dbReference type="Proteomes" id="UP000230233"/>
    </source>
</evidence>
<organism evidence="1 2">
    <name type="scientific">Caenorhabditis nigoni</name>
    <dbReference type="NCBI Taxonomy" id="1611254"/>
    <lineage>
        <taxon>Eukaryota</taxon>
        <taxon>Metazoa</taxon>
        <taxon>Ecdysozoa</taxon>
        <taxon>Nematoda</taxon>
        <taxon>Chromadorea</taxon>
        <taxon>Rhabditida</taxon>
        <taxon>Rhabditina</taxon>
        <taxon>Rhabditomorpha</taxon>
        <taxon>Rhabditoidea</taxon>
        <taxon>Rhabditidae</taxon>
        <taxon>Peloderinae</taxon>
        <taxon>Caenorhabditis</taxon>
    </lineage>
</organism>
<dbReference type="Proteomes" id="UP000230233">
    <property type="component" value="Chromosome X"/>
</dbReference>
<comment type="caution">
    <text evidence="1">The sequence shown here is derived from an EMBL/GenBank/DDBJ whole genome shotgun (WGS) entry which is preliminary data.</text>
</comment>
<reference evidence="2" key="1">
    <citation type="submission" date="2017-10" db="EMBL/GenBank/DDBJ databases">
        <title>Rapid genome shrinkage in a self-fertile nematode reveals novel sperm competition proteins.</title>
        <authorList>
            <person name="Yin D."/>
            <person name="Schwarz E.M."/>
            <person name="Thomas C.G."/>
            <person name="Felde R.L."/>
            <person name="Korf I.F."/>
            <person name="Cutter A.D."/>
            <person name="Schartner C.M."/>
            <person name="Ralston E.J."/>
            <person name="Meyer B.J."/>
            <person name="Haag E.S."/>
        </authorList>
    </citation>
    <scope>NUCLEOTIDE SEQUENCE [LARGE SCALE GENOMIC DNA]</scope>
    <source>
        <strain evidence="2">JU1422</strain>
    </source>
</reference>
<name>A0A2G5SRL7_9PELO</name>
<accession>A0A2G5SRL7</accession>
<dbReference type="AlphaFoldDB" id="A0A2G5SRL7"/>
<evidence type="ECO:0000313" key="1">
    <source>
        <dbReference type="EMBL" id="PIC17628.1"/>
    </source>
</evidence>
<keyword evidence="2" id="KW-1185">Reference proteome</keyword>
<proteinExistence type="predicted"/>
<dbReference type="EMBL" id="PDUG01000006">
    <property type="protein sequence ID" value="PIC17628.1"/>
    <property type="molecule type" value="Genomic_DNA"/>
</dbReference>
<protein>
    <submittedName>
        <fullName evidence="1">Uncharacterized protein</fullName>
    </submittedName>
</protein>
<sequence length="71" mass="8187">MAEEKSKAVCFIEHQEKEKQQGESISVSCDFKSYTKIVCVCVCETSAREVRYKPNNLLFSGEKKVKFYAKK</sequence>
<gene>
    <name evidence="1" type="primary">Cnig_chr_X.g23804</name>
    <name evidence="1" type="ORF">B9Z55_023804</name>
</gene>